<evidence type="ECO:0000313" key="3">
    <source>
        <dbReference type="Proteomes" id="UP000030680"/>
    </source>
</evidence>
<dbReference type="InterPro" id="IPR050852">
    <property type="entry name" value="Queuine_tRNA-ribosyltrfase"/>
</dbReference>
<dbReference type="OrthoDB" id="27601at2759"/>
<dbReference type="InterPro" id="IPR036511">
    <property type="entry name" value="TGT-like_sf"/>
</dbReference>
<dbReference type="SUPFAM" id="SSF51713">
    <property type="entry name" value="tRNA-guanine transglycosylase"/>
    <property type="match status" value="1"/>
</dbReference>
<dbReference type="AlphaFoldDB" id="M2Y667"/>
<dbReference type="Pfam" id="PF01702">
    <property type="entry name" value="TGT"/>
    <property type="match status" value="1"/>
</dbReference>
<dbReference type="GO" id="GO:0016740">
    <property type="term" value="F:transferase activity"/>
    <property type="evidence" value="ECO:0007669"/>
    <property type="project" value="UniProtKB-KW"/>
</dbReference>
<dbReference type="GO" id="GO:0006400">
    <property type="term" value="P:tRNA modification"/>
    <property type="evidence" value="ECO:0007669"/>
    <property type="project" value="InterPro"/>
</dbReference>
<accession>M2Y667</accession>
<feature type="domain" description="tRNA-guanine(15) transglycosylase-like" evidence="1">
    <location>
        <begin position="8"/>
        <end position="394"/>
    </location>
</feature>
<dbReference type="InterPro" id="IPR002616">
    <property type="entry name" value="tRNA_ribo_trans-like"/>
</dbReference>
<evidence type="ECO:0000313" key="2">
    <source>
        <dbReference type="EMBL" id="EME31508.1"/>
    </source>
</evidence>
<proteinExistence type="predicted"/>
<protein>
    <submittedName>
        <fullName evidence="2">Queuine tR-ribosyltransferase, putative isoform 2</fullName>
    </submittedName>
</protein>
<dbReference type="Gene3D" id="3.20.20.105">
    <property type="entry name" value="Queuine tRNA-ribosyltransferase-like"/>
    <property type="match status" value="1"/>
</dbReference>
<evidence type="ECO:0000259" key="1">
    <source>
        <dbReference type="Pfam" id="PF01702"/>
    </source>
</evidence>
<name>M2Y667_GALSU</name>
<keyword evidence="3" id="KW-1185">Reference proteome</keyword>
<dbReference type="NCBIfam" id="TIGR00449">
    <property type="entry name" value="tgt_general"/>
    <property type="match status" value="1"/>
</dbReference>
<reference evidence="3" key="1">
    <citation type="journal article" date="2013" name="Science">
        <title>Gene transfer from bacteria and archaea facilitated evolution of an extremophilic eukaryote.</title>
        <authorList>
            <person name="Schonknecht G."/>
            <person name="Chen W.H."/>
            <person name="Ternes C.M."/>
            <person name="Barbier G.G."/>
            <person name="Shrestha R.P."/>
            <person name="Stanke M."/>
            <person name="Brautigam A."/>
            <person name="Baker B.J."/>
            <person name="Banfield J.F."/>
            <person name="Garavito R.M."/>
            <person name="Carr K."/>
            <person name="Wilkerson C."/>
            <person name="Rensing S.A."/>
            <person name="Gagneul D."/>
            <person name="Dickenson N.E."/>
            <person name="Oesterhelt C."/>
            <person name="Lercher M.J."/>
            <person name="Weber A.P."/>
        </authorList>
    </citation>
    <scope>NUCLEOTIDE SEQUENCE [LARGE SCALE GENOMIC DNA]</scope>
    <source>
        <strain evidence="3">074W</strain>
    </source>
</reference>
<gene>
    <name evidence="2" type="ORF">Gasu_11860</name>
</gene>
<dbReference type="STRING" id="130081.M2Y667"/>
<keyword evidence="2" id="KW-0808">Transferase</keyword>
<dbReference type="eggNOG" id="KOG3909">
    <property type="taxonomic scope" value="Eukaryota"/>
</dbReference>
<dbReference type="EMBL" id="KB454491">
    <property type="protein sequence ID" value="EME31508.1"/>
    <property type="molecule type" value="Genomic_DNA"/>
</dbReference>
<dbReference type="Proteomes" id="UP000030680">
    <property type="component" value="Unassembled WGS sequence"/>
</dbReference>
<sequence>MDQDTETNARTGLFSFYKSSYKVECKTPHCLLVTCRGSLPHVTNDLLSELPSLCLELDTCDFLYFNSNSKLKGSQVLKEFGSGIQEYCQLQPHPLYLSFISQQELEKVTYSAKRQQLKCYQRGSCITFSESEYLDLVHTADCHMAECPCVTSYDDCSSDSSRTIRDYSEQSTVLQSNFIKQWRFVSSFHFHDRNNVHDSSHHSSFDHSIAIGVVQGGMDIEQRKQHAKTISQLTGIGGFYIDALQSRIKLVEQQRLAHISISQLPTSSPRVMNGSTSLEQVIGLVACGIDCFISSYPYTLSIHGYALDLPHKNNLWNIQYRKDKNPLSLHCSCPVCRQYSRAYLNHLLNVHEMLAMTLLMVHNTTQYMEFFHQLQRAIETKTFLSFQKQFLANRRVNYS</sequence>
<dbReference type="Gramene" id="EME31508">
    <property type="protein sequence ID" value="EME31508"/>
    <property type="gene ID" value="Gasu_11860"/>
</dbReference>
<dbReference type="PANTHER" id="PTHR46064">
    <property type="entry name" value="QUEUINE TRNA-RIBOSYLTRANSFERASE ACCESSORY SUBUNIT 2"/>
    <property type="match status" value="1"/>
</dbReference>
<dbReference type="PANTHER" id="PTHR46064:SF1">
    <property type="entry name" value="QUEUINE TRNA-RIBOSYLTRANSFERASE ACCESSORY SUBUNIT 2"/>
    <property type="match status" value="1"/>
</dbReference>
<organism evidence="2 3">
    <name type="scientific">Galdieria sulphuraria</name>
    <name type="common">Red alga</name>
    <dbReference type="NCBI Taxonomy" id="130081"/>
    <lineage>
        <taxon>Eukaryota</taxon>
        <taxon>Rhodophyta</taxon>
        <taxon>Bangiophyceae</taxon>
        <taxon>Galdieriales</taxon>
        <taxon>Galdieriaceae</taxon>
        <taxon>Galdieria</taxon>
    </lineage>
</organism>
<dbReference type="GeneID" id="17090150"/>
<dbReference type="KEGG" id="gsl:Gasu_11860"/>
<dbReference type="RefSeq" id="XP_005708028.1">
    <property type="nucleotide sequence ID" value="XM_005707971.1"/>
</dbReference>